<dbReference type="EMBL" id="DYXT01000049">
    <property type="protein sequence ID" value="HJE39966.1"/>
    <property type="molecule type" value="Genomic_DNA"/>
</dbReference>
<name>A0A921EAV4_9BACT</name>
<dbReference type="AlphaFoldDB" id="A0A921EAV4"/>
<dbReference type="PROSITE" id="PS51257">
    <property type="entry name" value="PROKAR_LIPOPROTEIN"/>
    <property type="match status" value="1"/>
</dbReference>
<feature type="domain" description="Minor fimbrium subunit Mfa1 C-terminal" evidence="2">
    <location>
        <begin position="446"/>
        <end position="540"/>
    </location>
</feature>
<protein>
    <submittedName>
        <fullName evidence="3">Mfa1 family fimbria major subunit</fullName>
    </submittedName>
</protein>
<sequence>MKLTKYALLAAGAVMMASCSSDEPATNAASDNQDAATSTGFAQFDIKLPQASASRAIDSYQEGTADEYAVTNGKIIVFKEAGTEAEATFVCTAELLGMNWTSATTGEITTTSSTVAELSNINLTDASTYAAVIVLNYDNTFQFPSAGQTFGAWSKTPQNSGMILSKDGKSYLTMTNAAKYVSTSAEPAVLVQIDKSKIAQSESAISGSAATIHVQRATAKVTVITSSEAYTPTGAAYTSDKVTIDAWALDITNKTTYPVQVTEGLTTDYAGIWSEDRFFGGTQFARVFWAKDPNYSNNILDQETTEGNFNVIDASAITSAPAKAYCLENTFDVNHMMQGQTTRVVLKGTYRPNGIPENENFYKIGSSTQLWSQDNLQKQVLAKAQDVLQNDTDVTVDLGSVATAKGFHALSEIDIKKADVRVSDDVYAKIATELGLSSASDKSIATYFNGQVYYIARIKHFGDADCPWNIGDPTYGGDNEKYLGRYGMVRNNWYELNVLSVSNPGSPDVPDIKHDTPDDENDYYIQVEVNVLAWAKRVQNVDL</sequence>
<dbReference type="Proteomes" id="UP000711407">
    <property type="component" value="Unassembled WGS sequence"/>
</dbReference>
<keyword evidence="1" id="KW-0732">Signal</keyword>
<dbReference type="Gene3D" id="2.60.40.2580">
    <property type="match status" value="1"/>
</dbReference>
<accession>A0A921EAV4</accession>
<feature type="signal peptide" evidence="1">
    <location>
        <begin position="1"/>
        <end position="21"/>
    </location>
</feature>
<dbReference type="InterPro" id="IPR029140">
    <property type="entry name" value="Mfa1_C"/>
</dbReference>
<dbReference type="GO" id="GO:0009418">
    <property type="term" value="C:pilus shaft"/>
    <property type="evidence" value="ECO:0007669"/>
    <property type="project" value="InterPro"/>
</dbReference>
<proteinExistence type="predicted"/>
<evidence type="ECO:0000313" key="3">
    <source>
        <dbReference type="EMBL" id="HJE39966.1"/>
    </source>
</evidence>
<comment type="caution">
    <text evidence="3">The sequence shown here is derived from an EMBL/GenBank/DDBJ whole genome shotgun (WGS) entry which is preliminary data.</text>
</comment>
<reference evidence="3" key="1">
    <citation type="journal article" date="2021" name="PeerJ">
        <title>Extensive microbial diversity within the chicken gut microbiome revealed by metagenomics and culture.</title>
        <authorList>
            <person name="Gilroy R."/>
            <person name="Ravi A."/>
            <person name="Getino M."/>
            <person name="Pursley I."/>
            <person name="Horton D.L."/>
            <person name="Alikhan N.F."/>
            <person name="Baker D."/>
            <person name="Gharbi K."/>
            <person name="Hall N."/>
            <person name="Watson M."/>
            <person name="Adriaenssens E.M."/>
            <person name="Foster-Nyarko E."/>
            <person name="Jarju S."/>
            <person name="Secka A."/>
            <person name="Antonio M."/>
            <person name="Oren A."/>
            <person name="Chaudhuri R.R."/>
            <person name="La Ragione R."/>
            <person name="Hildebrand F."/>
            <person name="Pallen M.J."/>
        </authorList>
    </citation>
    <scope>NUCLEOTIDE SEQUENCE</scope>
    <source>
        <strain evidence="3">4100</strain>
    </source>
</reference>
<gene>
    <name evidence="3" type="ORF">K8V47_09450</name>
</gene>
<evidence type="ECO:0000256" key="1">
    <source>
        <dbReference type="SAM" id="SignalP"/>
    </source>
</evidence>
<organism evidence="3 4">
    <name type="scientific">Candidatus Amulumruptor caecigallinarius</name>
    <dbReference type="NCBI Taxonomy" id="2109911"/>
    <lineage>
        <taxon>Bacteria</taxon>
        <taxon>Pseudomonadati</taxon>
        <taxon>Bacteroidota</taxon>
        <taxon>Bacteroidia</taxon>
        <taxon>Bacteroidales</taxon>
        <taxon>Muribaculaceae</taxon>
        <taxon>Candidatus Amulumruptor</taxon>
    </lineage>
</organism>
<dbReference type="Gene3D" id="2.60.40.3690">
    <property type="match status" value="2"/>
</dbReference>
<dbReference type="Pfam" id="PF15495">
    <property type="entry name" value="Fimbrillin_C"/>
    <property type="match status" value="1"/>
</dbReference>
<evidence type="ECO:0000259" key="2">
    <source>
        <dbReference type="Pfam" id="PF15495"/>
    </source>
</evidence>
<dbReference type="InterPro" id="IPR047786">
    <property type="entry name" value="Mfa1_fim"/>
</dbReference>
<feature type="chain" id="PRO_5037875648" evidence="1">
    <location>
        <begin position="22"/>
        <end position="543"/>
    </location>
</feature>
<dbReference type="NCBIfam" id="NF038041">
    <property type="entry name" value="fim_Mfa1_fam"/>
    <property type="match status" value="1"/>
</dbReference>
<evidence type="ECO:0000313" key="4">
    <source>
        <dbReference type="Proteomes" id="UP000711407"/>
    </source>
</evidence>
<reference evidence="3" key="2">
    <citation type="submission" date="2021-09" db="EMBL/GenBank/DDBJ databases">
        <authorList>
            <person name="Gilroy R."/>
        </authorList>
    </citation>
    <scope>NUCLEOTIDE SEQUENCE</scope>
    <source>
        <strain evidence="3">4100</strain>
    </source>
</reference>